<accession>A0A8J4YHP7</accession>
<dbReference type="InterPro" id="IPR042450">
    <property type="entry name" value="EEF1E1"/>
</dbReference>
<comment type="caution">
    <text evidence="3">The sequence shown here is derived from an EMBL/GenBank/DDBJ whole genome shotgun (WGS) entry which is preliminary data.</text>
</comment>
<reference evidence="3" key="1">
    <citation type="submission" date="2020-07" db="EMBL/GenBank/DDBJ databases">
        <title>The High-quality genome of the commercially important snow crab, Chionoecetes opilio.</title>
        <authorList>
            <person name="Jeong J.-H."/>
            <person name="Ryu S."/>
        </authorList>
    </citation>
    <scope>NUCLEOTIDE SEQUENCE</scope>
    <source>
        <strain evidence="3">MADBK_172401_WGS</strain>
        <tissue evidence="3">Digestive gland</tissue>
    </source>
</reference>
<dbReference type="GO" id="GO:0005737">
    <property type="term" value="C:cytoplasm"/>
    <property type="evidence" value="ECO:0007669"/>
    <property type="project" value="TreeGrafter"/>
</dbReference>
<keyword evidence="1" id="KW-1133">Transmembrane helix</keyword>
<dbReference type="EMBL" id="JACEEZ010011145">
    <property type="protein sequence ID" value="KAG0721445.1"/>
    <property type="molecule type" value="Genomic_DNA"/>
</dbReference>
<dbReference type="Proteomes" id="UP000770661">
    <property type="component" value="Unassembled WGS sequence"/>
</dbReference>
<dbReference type="OrthoDB" id="19141at2759"/>
<dbReference type="GO" id="GO:0003746">
    <property type="term" value="F:translation elongation factor activity"/>
    <property type="evidence" value="ECO:0007669"/>
    <property type="project" value="UniProtKB-KW"/>
</dbReference>
<dbReference type="SUPFAM" id="SSF47616">
    <property type="entry name" value="GST C-terminal domain-like"/>
    <property type="match status" value="1"/>
</dbReference>
<evidence type="ECO:0000313" key="3">
    <source>
        <dbReference type="EMBL" id="KAG0721445.1"/>
    </source>
</evidence>
<dbReference type="Pfam" id="PF21972">
    <property type="entry name" value="Arc1p_N_like"/>
    <property type="match status" value="1"/>
</dbReference>
<name>A0A8J4YHP7_CHIOP</name>
<keyword evidence="3" id="KW-0251">Elongation factor</keyword>
<feature type="transmembrane region" description="Helical" evidence="1">
    <location>
        <begin position="100"/>
        <end position="128"/>
    </location>
</feature>
<evidence type="ECO:0000256" key="1">
    <source>
        <dbReference type="SAM" id="Phobius"/>
    </source>
</evidence>
<dbReference type="GO" id="GO:0005634">
    <property type="term" value="C:nucleus"/>
    <property type="evidence" value="ECO:0007669"/>
    <property type="project" value="TreeGrafter"/>
</dbReference>
<keyword evidence="1" id="KW-0812">Transmembrane</keyword>
<evidence type="ECO:0000313" key="4">
    <source>
        <dbReference type="Proteomes" id="UP000770661"/>
    </source>
</evidence>
<sequence length="171" mass="19413">MDKKVLREVVKYLQQDKIRIDSEKNTIAVEAKGKRTEGFVCGALSLVRTFEPQLEGVTPLQKSLTHSWLTYCSTQLFHCASLEALATCLHHINKELENRAFLCGFSATLADVVLFLSLHPFVLTWSFMQKEQHQNLSRWFSTMQGDARLAATHSPVQFSRTTLYAGTLRAH</sequence>
<dbReference type="PROSITE" id="PS50405">
    <property type="entry name" value="GST_CTER"/>
    <property type="match status" value="1"/>
</dbReference>
<dbReference type="PANTHER" id="PTHR44490:SF1">
    <property type="entry name" value="EUKARYOTIC TRANSLATION ELONGATION FACTOR 1 EPSILON-1"/>
    <property type="match status" value="1"/>
</dbReference>
<gene>
    <name evidence="3" type="primary">EEF1E1</name>
    <name evidence="3" type="ORF">GWK47_046461</name>
</gene>
<keyword evidence="1" id="KW-0472">Membrane</keyword>
<dbReference type="GO" id="GO:0043517">
    <property type="term" value="P:positive regulation of DNA damage response, signal transduction by p53 class mediator"/>
    <property type="evidence" value="ECO:0007669"/>
    <property type="project" value="InterPro"/>
</dbReference>
<dbReference type="GO" id="GO:0017101">
    <property type="term" value="C:aminoacyl-tRNA synthetase multienzyme complex"/>
    <property type="evidence" value="ECO:0007669"/>
    <property type="project" value="InterPro"/>
</dbReference>
<dbReference type="InterPro" id="IPR010987">
    <property type="entry name" value="Glutathione-S-Trfase_C-like"/>
</dbReference>
<organism evidence="3 4">
    <name type="scientific">Chionoecetes opilio</name>
    <name type="common">Atlantic snow crab</name>
    <name type="synonym">Cancer opilio</name>
    <dbReference type="NCBI Taxonomy" id="41210"/>
    <lineage>
        <taxon>Eukaryota</taxon>
        <taxon>Metazoa</taxon>
        <taxon>Ecdysozoa</taxon>
        <taxon>Arthropoda</taxon>
        <taxon>Crustacea</taxon>
        <taxon>Multicrustacea</taxon>
        <taxon>Malacostraca</taxon>
        <taxon>Eumalacostraca</taxon>
        <taxon>Eucarida</taxon>
        <taxon>Decapoda</taxon>
        <taxon>Pleocyemata</taxon>
        <taxon>Brachyura</taxon>
        <taxon>Eubrachyura</taxon>
        <taxon>Majoidea</taxon>
        <taxon>Majidae</taxon>
        <taxon>Chionoecetes</taxon>
    </lineage>
</organism>
<feature type="domain" description="GST C-terminal" evidence="2">
    <location>
        <begin position="26"/>
        <end position="163"/>
    </location>
</feature>
<keyword evidence="4" id="KW-1185">Reference proteome</keyword>
<evidence type="ECO:0000259" key="2">
    <source>
        <dbReference type="PROSITE" id="PS50405"/>
    </source>
</evidence>
<protein>
    <submittedName>
        <fullName evidence="3">Eukaryotic translation elongation factor 1 epsilon-1</fullName>
    </submittedName>
</protein>
<dbReference type="AlphaFoldDB" id="A0A8J4YHP7"/>
<dbReference type="InterPro" id="IPR036282">
    <property type="entry name" value="Glutathione-S-Trfase_C_sf"/>
</dbReference>
<dbReference type="InterPro" id="IPR053836">
    <property type="entry name" value="Arc1-like_N"/>
</dbReference>
<dbReference type="PANTHER" id="PTHR44490">
    <property type="entry name" value="EUKARYOTIC TRANSLATION ELONGATION FACTOR 1 EPSILON-1"/>
    <property type="match status" value="1"/>
</dbReference>
<dbReference type="Gene3D" id="1.20.1050.10">
    <property type="match status" value="1"/>
</dbReference>
<proteinExistence type="predicted"/>
<keyword evidence="3" id="KW-0648">Protein biosynthesis</keyword>